<keyword evidence="2" id="KW-0812">Transmembrane</keyword>
<evidence type="ECO:0000256" key="2">
    <source>
        <dbReference type="SAM" id="Phobius"/>
    </source>
</evidence>
<feature type="transmembrane region" description="Helical" evidence="2">
    <location>
        <begin position="109"/>
        <end position="126"/>
    </location>
</feature>
<dbReference type="Proteomes" id="UP000239814">
    <property type="component" value="Chromosome"/>
</dbReference>
<name>A0A2S0KGA1_9ACTN</name>
<reference evidence="3 4" key="1">
    <citation type="submission" date="2018-03" db="EMBL/GenBank/DDBJ databases">
        <title>Characteristics and genome of n-alkane degrading marine bacteria Gordonia iterans isolated from crude oil contaminated in Tae-an, South Korea.</title>
        <authorList>
            <person name="Lee S.-S."/>
            <person name="Kim H."/>
        </authorList>
    </citation>
    <scope>NUCLEOTIDE SEQUENCE [LARGE SCALE GENOMIC DNA]</scope>
    <source>
        <strain evidence="3 4">Co17</strain>
    </source>
</reference>
<organism evidence="3 4">
    <name type="scientific">Gordonia iterans</name>
    <dbReference type="NCBI Taxonomy" id="1004901"/>
    <lineage>
        <taxon>Bacteria</taxon>
        <taxon>Bacillati</taxon>
        <taxon>Actinomycetota</taxon>
        <taxon>Actinomycetes</taxon>
        <taxon>Mycobacteriales</taxon>
        <taxon>Gordoniaceae</taxon>
        <taxon>Gordonia</taxon>
    </lineage>
</organism>
<proteinExistence type="predicted"/>
<accession>A0A2S0KGA1</accession>
<evidence type="ECO:0000313" key="3">
    <source>
        <dbReference type="EMBL" id="AVM00718.1"/>
    </source>
</evidence>
<feature type="transmembrane region" description="Helical" evidence="2">
    <location>
        <begin position="83"/>
        <end position="103"/>
    </location>
</feature>
<keyword evidence="4" id="KW-1185">Reference proteome</keyword>
<dbReference type="OrthoDB" id="3217020at2"/>
<protein>
    <submittedName>
        <fullName evidence="3">DUF3093 domain-containing protein</fullName>
    </submittedName>
</protein>
<keyword evidence="2" id="KW-0472">Membrane</keyword>
<keyword evidence="2" id="KW-1133">Transmembrane helix</keyword>
<dbReference type="InterPro" id="IPR021443">
    <property type="entry name" value="DUF3093"/>
</dbReference>
<dbReference type="KEGG" id="git:C6V83_11015"/>
<feature type="region of interest" description="Disordered" evidence="1">
    <location>
        <begin position="1"/>
        <end position="67"/>
    </location>
</feature>
<feature type="compositionally biased region" description="Polar residues" evidence="1">
    <location>
        <begin position="1"/>
        <end position="16"/>
    </location>
</feature>
<feature type="compositionally biased region" description="Polar residues" evidence="1">
    <location>
        <begin position="32"/>
        <end position="47"/>
    </location>
</feature>
<gene>
    <name evidence="3" type="ORF">C6V83_11015</name>
</gene>
<dbReference type="EMBL" id="CP027433">
    <property type="protein sequence ID" value="AVM00718.1"/>
    <property type="molecule type" value="Genomic_DNA"/>
</dbReference>
<dbReference type="Pfam" id="PF11292">
    <property type="entry name" value="DUF3093"/>
    <property type="match status" value="1"/>
</dbReference>
<evidence type="ECO:0000256" key="1">
    <source>
        <dbReference type="SAM" id="MobiDB-lite"/>
    </source>
</evidence>
<dbReference type="AlphaFoldDB" id="A0A2S0KGA1"/>
<sequence>MPKSSPAPTASATGTSPGRYGRRATPNDTDKGTSPSQHARSDATGTGTRPAIDTARPPAVSTISTSAPAPAPDRYFERLTVPLWWWPFASGLVALLGYEVQMAAYQRPWAIITYPILGVLVAWLLFSLSRMKIRVDADGTLYAHKAMLPADAIARGASVPPSARSAAMGRQLDPAAFLVYRSWIKPMVLLVLDDPEDPTPYWLISTRHPEKVLAAMGLVDAATSGQIAPATEEDSTDT</sequence>
<evidence type="ECO:0000313" key="4">
    <source>
        <dbReference type="Proteomes" id="UP000239814"/>
    </source>
</evidence>